<dbReference type="Proteomes" id="UP000294359">
    <property type="component" value="Chromosome"/>
</dbReference>
<dbReference type="EMBL" id="CP038026">
    <property type="protein sequence ID" value="QBQ36454.1"/>
    <property type="molecule type" value="Genomic_DNA"/>
</dbReference>
<keyword evidence="3" id="KW-1185">Reference proteome</keyword>
<organism evidence="1 4">
    <name type="scientific">Pseudoduganella plicata</name>
    <dbReference type="NCBI Taxonomy" id="321984"/>
    <lineage>
        <taxon>Bacteria</taxon>
        <taxon>Pseudomonadati</taxon>
        <taxon>Pseudomonadota</taxon>
        <taxon>Betaproteobacteria</taxon>
        <taxon>Burkholderiales</taxon>
        <taxon>Oxalobacteraceae</taxon>
        <taxon>Telluria group</taxon>
        <taxon>Pseudoduganella</taxon>
    </lineage>
</organism>
<reference evidence="1" key="3">
    <citation type="submission" date="2022-12" db="EMBL/GenBank/DDBJ databases">
        <authorList>
            <person name="Sun Q."/>
            <person name="Kim S."/>
        </authorList>
    </citation>
    <scope>NUCLEOTIDE SEQUENCE</scope>
    <source>
        <strain evidence="1">KCTC 12344</strain>
    </source>
</reference>
<evidence type="ECO:0008006" key="5">
    <source>
        <dbReference type="Google" id="ProtNLM"/>
    </source>
</evidence>
<reference evidence="2 3" key="2">
    <citation type="submission" date="2019-03" db="EMBL/GenBank/DDBJ databases">
        <title>Draft Genome Sequences of Six Type Strains of the Genus Massilia.</title>
        <authorList>
            <person name="Miess H."/>
            <person name="Frediansyhah A."/>
            <person name="Gross H."/>
        </authorList>
    </citation>
    <scope>NUCLEOTIDE SEQUENCE [LARGE SCALE GENOMIC DNA]</scope>
    <source>
        <strain evidence="2 3">DSM 17505</strain>
    </source>
</reference>
<evidence type="ECO:0000313" key="2">
    <source>
        <dbReference type="EMBL" id="QBQ36454.1"/>
    </source>
</evidence>
<evidence type="ECO:0000313" key="1">
    <source>
        <dbReference type="EMBL" id="GGY75263.1"/>
    </source>
</evidence>
<dbReference type="EMBL" id="BMWW01000001">
    <property type="protein sequence ID" value="GGY75263.1"/>
    <property type="molecule type" value="Genomic_DNA"/>
</dbReference>
<proteinExistence type="predicted"/>
<dbReference type="OrthoDB" id="91695at75682"/>
<sequence length="135" mass="15029">MSSYAPIAGPVALLEPEPFIHAFIEDHEAWSLFAWRAFERDRSTGLTAAEVAYRVLLSKYCPPELEARPVALSAEPVHTAREQVVAVEYVDDTCLVMTRGASTGEDCAYVLQRASGRWFLTCVLCVRDDGKYESL</sequence>
<accession>A0A4P7BD37</accession>
<reference evidence="1" key="1">
    <citation type="journal article" date="2014" name="Int. J. Syst. Evol. Microbiol.">
        <title>Complete genome sequence of Corynebacterium casei LMG S-19264T (=DSM 44701T), isolated from a smear-ripened cheese.</title>
        <authorList>
            <consortium name="US DOE Joint Genome Institute (JGI-PGF)"/>
            <person name="Walter F."/>
            <person name="Albersmeier A."/>
            <person name="Kalinowski J."/>
            <person name="Ruckert C."/>
        </authorList>
    </citation>
    <scope>NUCLEOTIDE SEQUENCE</scope>
    <source>
        <strain evidence="1">KCTC 12344</strain>
    </source>
</reference>
<name>A0A4P7BD37_9BURK</name>
<dbReference type="Proteomes" id="UP000619512">
    <property type="component" value="Unassembled WGS sequence"/>
</dbReference>
<dbReference type="RefSeq" id="WP_134384735.1">
    <property type="nucleotide sequence ID" value="NZ_BMWW01000001.1"/>
</dbReference>
<gene>
    <name evidence="2" type="ORF">E1742_09980</name>
    <name evidence="1" type="ORF">GCM10007388_04680</name>
</gene>
<evidence type="ECO:0000313" key="4">
    <source>
        <dbReference type="Proteomes" id="UP000619512"/>
    </source>
</evidence>
<dbReference type="AlphaFoldDB" id="A0A4P7BD37"/>
<evidence type="ECO:0000313" key="3">
    <source>
        <dbReference type="Proteomes" id="UP000294359"/>
    </source>
</evidence>
<protein>
    <recommendedName>
        <fullName evidence="5">NTF2 fold immunity protein domain-containing protein</fullName>
    </recommendedName>
</protein>